<dbReference type="InterPro" id="IPR046348">
    <property type="entry name" value="SIS_dom_sf"/>
</dbReference>
<dbReference type="InterPro" id="IPR036388">
    <property type="entry name" value="WH-like_DNA-bd_sf"/>
</dbReference>
<keyword evidence="2" id="KW-0238">DNA-binding</keyword>
<dbReference type="GO" id="GO:0003677">
    <property type="term" value="F:DNA binding"/>
    <property type="evidence" value="ECO:0007669"/>
    <property type="project" value="UniProtKB-KW"/>
</dbReference>
<evidence type="ECO:0000259" key="5">
    <source>
        <dbReference type="PROSITE" id="PS51071"/>
    </source>
</evidence>
<dbReference type="SUPFAM" id="SSF53697">
    <property type="entry name" value="SIS domain"/>
    <property type="match status" value="1"/>
</dbReference>
<reference evidence="7 8" key="1">
    <citation type="submission" date="2020-02" db="EMBL/GenBank/DDBJ databases">
        <authorList>
            <person name="Kim M.K."/>
        </authorList>
    </citation>
    <scope>NUCLEOTIDE SEQUENCE [LARGE SCALE GENOMIC DNA]</scope>
    <source>
        <strain evidence="7 8">17J57-3</strain>
    </source>
</reference>
<feature type="domain" description="SIS" evidence="6">
    <location>
        <begin position="137"/>
        <end position="276"/>
    </location>
</feature>
<dbReference type="InterPro" id="IPR009057">
    <property type="entry name" value="Homeodomain-like_sf"/>
</dbReference>
<dbReference type="GO" id="GO:0006096">
    <property type="term" value="P:glycolytic process"/>
    <property type="evidence" value="ECO:0007669"/>
    <property type="project" value="UniProtKB-KW"/>
</dbReference>
<dbReference type="CDD" id="cd05013">
    <property type="entry name" value="SIS_RpiR"/>
    <property type="match status" value="1"/>
</dbReference>
<sequence length="313" mass="34814">MKHHAPIDFMLSNAAITERIARTYPTLTEAHRKAADFVLANPFQAATMTIDELADAVGMSVATANRFARALDFDGYPQFRAELVKAFESTLAPVENLRTELQREASSVEIFSASLEEDLSNIQNTLRQLNAAACEKAVQMILRAPRIFLMGFSTSAYLASMMAHRLEQCCSIVQTIADDAGPTLAARRLFKLNREDLVIAISFPRYNKFTVELLAMARERHAKILAITDSPSSPLVPISDIVLYAKTERRLFANSEAGALALIEALCGAVVHRSENSLRNATELTERLLPYLYSEKQQVEKKPAAERKRGRKP</sequence>
<dbReference type="PANTHER" id="PTHR30514:SF1">
    <property type="entry name" value="HTH-TYPE TRANSCRIPTIONAL REGULATOR HEXR-RELATED"/>
    <property type="match status" value="1"/>
</dbReference>
<evidence type="ECO:0000256" key="4">
    <source>
        <dbReference type="ARBA" id="ARBA00023163"/>
    </source>
</evidence>
<keyword evidence="3" id="KW-0324">Glycolysis</keyword>
<evidence type="ECO:0000259" key="6">
    <source>
        <dbReference type="PROSITE" id="PS51464"/>
    </source>
</evidence>
<dbReference type="Gene3D" id="1.10.10.10">
    <property type="entry name" value="Winged helix-like DNA-binding domain superfamily/Winged helix DNA-binding domain"/>
    <property type="match status" value="1"/>
</dbReference>
<evidence type="ECO:0000313" key="8">
    <source>
        <dbReference type="Proteomes" id="UP000482155"/>
    </source>
</evidence>
<evidence type="ECO:0000256" key="2">
    <source>
        <dbReference type="ARBA" id="ARBA00023125"/>
    </source>
</evidence>
<gene>
    <name evidence="7" type="ORF">G3574_11415</name>
</gene>
<dbReference type="InterPro" id="IPR047640">
    <property type="entry name" value="RpiR-like"/>
</dbReference>
<organism evidence="7 8">
    <name type="scientific">Noviherbaspirillum galbum</name>
    <dbReference type="NCBI Taxonomy" id="2709383"/>
    <lineage>
        <taxon>Bacteria</taxon>
        <taxon>Pseudomonadati</taxon>
        <taxon>Pseudomonadota</taxon>
        <taxon>Betaproteobacteria</taxon>
        <taxon>Burkholderiales</taxon>
        <taxon>Oxalobacteraceae</taxon>
        <taxon>Noviherbaspirillum</taxon>
    </lineage>
</organism>
<dbReference type="InterPro" id="IPR001347">
    <property type="entry name" value="SIS_dom"/>
</dbReference>
<protein>
    <submittedName>
        <fullName evidence="7">MurR/RpiR family transcriptional regulator</fullName>
    </submittedName>
</protein>
<evidence type="ECO:0000256" key="3">
    <source>
        <dbReference type="ARBA" id="ARBA00023152"/>
    </source>
</evidence>
<keyword evidence="8" id="KW-1185">Reference proteome</keyword>
<dbReference type="GO" id="GO:0003700">
    <property type="term" value="F:DNA-binding transcription factor activity"/>
    <property type="evidence" value="ECO:0007669"/>
    <property type="project" value="InterPro"/>
</dbReference>
<dbReference type="EMBL" id="JAAIVB010000037">
    <property type="protein sequence ID" value="NEX61689.1"/>
    <property type="molecule type" value="Genomic_DNA"/>
</dbReference>
<accession>A0A6B3SVN6</accession>
<dbReference type="Proteomes" id="UP000482155">
    <property type="component" value="Unassembled WGS sequence"/>
</dbReference>
<proteinExistence type="predicted"/>
<dbReference type="GO" id="GO:0097367">
    <property type="term" value="F:carbohydrate derivative binding"/>
    <property type="evidence" value="ECO:0007669"/>
    <property type="project" value="InterPro"/>
</dbReference>
<dbReference type="InterPro" id="IPR000281">
    <property type="entry name" value="HTH_RpiR"/>
</dbReference>
<dbReference type="RefSeq" id="WP_163963137.1">
    <property type="nucleotide sequence ID" value="NZ_JAAIVB010000037.1"/>
</dbReference>
<feature type="domain" description="HTH rpiR-type" evidence="5">
    <location>
        <begin position="14"/>
        <end position="90"/>
    </location>
</feature>
<comment type="caution">
    <text evidence="7">The sequence shown here is derived from an EMBL/GenBank/DDBJ whole genome shotgun (WGS) entry which is preliminary data.</text>
</comment>
<dbReference type="PANTHER" id="PTHR30514">
    <property type="entry name" value="GLUCOKINASE"/>
    <property type="match status" value="1"/>
</dbReference>
<dbReference type="PROSITE" id="PS51464">
    <property type="entry name" value="SIS"/>
    <property type="match status" value="1"/>
</dbReference>
<evidence type="ECO:0000256" key="1">
    <source>
        <dbReference type="ARBA" id="ARBA00023015"/>
    </source>
</evidence>
<keyword evidence="4" id="KW-0804">Transcription</keyword>
<keyword evidence="1" id="KW-0805">Transcription regulation</keyword>
<name>A0A6B3SVN6_9BURK</name>
<dbReference type="Pfam" id="PF01418">
    <property type="entry name" value="HTH_6"/>
    <property type="match status" value="1"/>
</dbReference>
<dbReference type="Pfam" id="PF01380">
    <property type="entry name" value="SIS"/>
    <property type="match status" value="1"/>
</dbReference>
<dbReference type="AlphaFoldDB" id="A0A6B3SVN6"/>
<dbReference type="SUPFAM" id="SSF46689">
    <property type="entry name" value="Homeodomain-like"/>
    <property type="match status" value="1"/>
</dbReference>
<dbReference type="InterPro" id="IPR035472">
    <property type="entry name" value="RpiR-like_SIS"/>
</dbReference>
<dbReference type="PROSITE" id="PS51071">
    <property type="entry name" value="HTH_RPIR"/>
    <property type="match status" value="1"/>
</dbReference>
<evidence type="ECO:0000313" key="7">
    <source>
        <dbReference type="EMBL" id="NEX61689.1"/>
    </source>
</evidence>
<dbReference type="Gene3D" id="3.40.50.10490">
    <property type="entry name" value="Glucose-6-phosphate isomerase like protein, domain 1"/>
    <property type="match status" value="1"/>
</dbReference>